<accession>A0A382RXD9</accession>
<proteinExistence type="predicted"/>
<evidence type="ECO:0000313" key="1">
    <source>
        <dbReference type="EMBL" id="SVD02349.1"/>
    </source>
</evidence>
<protein>
    <submittedName>
        <fullName evidence="1">Uncharacterized protein</fullName>
    </submittedName>
</protein>
<name>A0A382RXD9_9ZZZZ</name>
<reference evidence="1" key="1">
    <citation type="submission" date="2018-05" db="EMBL/GenBank/DDBJ databases">
        <authorList>
            <person name="Lanie J.A."/>
            <person name="Ng W.-L."/>
            <person name="Kazmierczak K.M."/>
            <person name="Andrzejewski T.M."/>
            <person name="Davidsen T.M."/>
            <person name="Wayne K.J."/>
            <person name="Tettelin H."/>
            <person name="Glass J.I."/>
            <person name="Rusch D."/>
            <person name="Podicherti R."/>
            <person name="Tsui H.-C.T."/>
            <person name="Winkler M.E."/>
        </authorList>
    </citation>
    <scope>NUCLEOTIDE SEQUENCE</scope>
</reference>
<feature type="non-terminal residue" evidence="1">
    <location>
        <position position="256"/>
    </location>
</feature>
<dbReference type="EMBL" id="UINC01124898">
    <property type="protein sequence ID" value="SVD02349.1"/>
    <property type="molecule type" value="Genomic_DNA"/>
</dbReference>
<organism evidence="1">
    <name type="scientific">marine metagenome</name>
    <dbReference type="NCBI Taxonomy" id="408172"/>
    <lineage>
        <taxon>unclassified sequences</taxon>
        <taxon>metagenomes</taxon>
        <taxon>ecological metagenomes</taxon>
    </lineage>
</organism>
<sequence>MRKLIHRSLSTALSAALVMLIGLSGVSSTALAVAPSHSPLSITVTVTHSEDTAGTEAGRVYFEVNLSPSPLMLIAEPPSQSVLEGDQIIYTYTAVSTANGPDSYTLSVQSQTPTNVDGSIGSFVVTPNTLSLGATAASGPVAAGTLEIPVLSDGVADNSINGIEAGDTVYIQGQAHTVDVVEDQPLEETSVIHLTEAHDTAINLGDMISEAKTFELAIDGVAILDAAEDALVGMTVTGTSDTDTAAVAMHDTQTIV</sequence>
<dbReference type="AlphaFoldDB" id="A0A382RXD9"/>
<gene>
    <name evidence="1" type="ORF">METZ01_LOCUS355203</name>
</gene>